<feature type="transmembrane region" description="Helical" evidence="2">
    <location>
        <begin position="22"/>
        <end position="42"/>
    </location>
</feature>
<evidence type="ECO:0000256" key="2">
    <source>
        <dbReference type="SAM" id="Phobius"/>
    </source>
</evidence>
<evidence type="ECO:0000313" key="3">
    <source>
        <dbReference type="EMBL" id="GAA2930050.1"/>
    </source>
</evidence>
<gene>
    <name evidence="3" type="ORF">GCM10020221_27310</name>
</gene>
<accession>A0ABN3WYH6</accession>
<evidence type="ECO:0000313" key="4">
    <source>
        <dbReference type="Proteomes" id="UP001501102"/>
    </source>
</evidence>
<comment type="caution">
    <text evidence="3">The sequence shown here is derived from an EMBL/GenBank/DDBJ whole genome shotgun (WGS) entry which is preliminary data.</text>
</comment>
<keyword evidence="2" id="KW-0812">Transmembrane</keyword>
<name>A0ABN3WYH6_STRTU</name>
<proteinExistence type="predicted"/>
<keyword evidence="2" id="KW-0472">Membrane</keyword>
<sequence>MSAGEPPDPSVPHGTRFWPRVWLYWATGGVALVLGAVLPVLLQDGSSGNKSDPPVPPPTSSSPPGPGPSTSGPPSPTPPPPTTPSPASPTPSTLRIAASVVSVLSQGAVSPGVTRIQVNVTFTGLKGRTAYIKWHTYNDATKQTIGLDYTVRSPALGWDVTNWHPTFSVVNPTVHWQLQVTAFGPDGAQLATNHSNFTFSS</sequence>
<keyword evidence="4" id="KW-1185">Reference proteome</keyword>
<protein>
    <submittedName>
        <fullName evidence="3">Uncharacterized protein</fullName>
    </submittedName>
</protein>
<dbReference type="RefSeq" id="WP_344963401.1">
    <property type="nucleotide sequence ID" value="NZ_BAAAXZ010000104.1"/>
</dbReference>
<organism evidence="3 4">
    <name type="scientific">Streptomyces thioluteus</name>
    <dbReference type="NCBI Taxonomy" id="66431"/>
    <lineage>
        <taxon>Bacteria</taxon>
        <taxon>Bacillati</taxon>
        <taxon>Actinomycetota</taxon>
        <taxon>Actinomycetes</taxon>
        <taxon>Kitasatosporales</taxon>
        <taxon>Streptomycetaceae</taxon>
        <taxon>Streptomyces</taxon>
    </lineage>
</organism>
<reference evidence="3 4" key="1">
    <citation type="journal article" date="2019" name="Int. J. Syst. Evol. Microbiol.">
        <title>The Global Catalogue of Microorganisms (GCM) 10K type strain sequencing project: providing services to taxonomists for standard genome sequencing and annotation.</title>
        <authorList>
            <consortium name="The Broad Institute Genomics Platform"/>
            <consortium name="The Broad Institute Genome Sequencing Center for Infectious Disease"/>
            <person name="Wu L."/>
            <person name="Ma J."/>
        </authorList>
    </citation>
    <scope>NUCLEOTIDE SEQUENCE [LARGE SCALE GENOMIC DNA]</scope>
    <source>
        <strain evidence="3 4">JCM 4087</strain>
    </source>
</reference>
<keyword evidence="2" id="KW-1133">Transmembrane helix</keyword>
<feature type="compositionally biased region" description="Pro residues" evidence="1">
    <location>
        <begin position="53"/>
        <end position="89"/>
    </location>
</feature>
<feature type="region of interest" description="Disordered" evidence="1">
    <location>
        <begin position="45"/>
        <end position="92"/>
    </location>
</feature>
<dbReference type="EMBL" id="BAAAXZ010000104">
    <property type="protein sequence ID" value="GAA2930050.1"/>
    <property type="molecule type" value="Genomic_DNA"/>
</dbReference>
<dbReference type="Proteomes" id="UP001501102">
    <property type="component" value="Unassembled WGS sequence"/>
</dbReference>
<evidence type="ECO:0000256" key="1">
    <source>
        <dbReference type="SAM" id="MobiDB-lite"/>
    </source>
</evidence>